<name>A0AC35TWS3_9BILA</name>
<accession>A0AC35TWS3</accession>
<evidence type="ECO:0000313" key="1">
    <source>
        <dbReference type="Proteomes" id="UP000095286"/>
    </source>
</evidence>
<proteinExistence type="predicted"/>
<sequence length="315" mass="35852">MNTTVKFTNGVEMPQLGLGTWLSKPEEIRTSVEAALANGYKLIDTATLYENEAEIGEVLQKHFKDGSLKREDIFLTTKLWCTSNRECDVEPALRESLKRLQLDYVDLYLVHIPGSMTADWQHDKQTTLLDTWKGMEGVYQKKLTRAIGLSNVSLKQIQNVMDHGKVPVHNVQNECNILLQQDAIFDYCLSKGITFTSYASLTSPGRRAYTALEWKEDPAVLDQKSSELFTIAERVGKSNAQVLLKWLLKRGICVIPKSVNPARVKENCSLFDFDLTADDITKINTQMNRQRIFLHEFLIGHPEDPYVDEREPVKA</sequence>
<dbReference type="WBParaSite" id="RSKR_0000520600.1">
    <property type="protein sequence ID" value="RSKR_0000520600.1"/>
    <property type="gene ID" value="RSKR_0000520600"/>
</dbReference>
<dbReference type="Proteomes" id="UP000095286">
    <property type="component" value="Unplaced"/>
</dbReference>
<reference evidence="2" key="1">
    <citation type="submission" date="2016-11" db="UniProtKB">
        <authorList>
            <consortium name="WormBaseParasite"/>
        </authorList>
    </citation>
    <scope>IDENTIFICATION</scope>
    <source>
        <strain evidence="2">KR3021</strain>
    </source>
</reference>
<protein>
    <submittedName>
        <fullName evidence="2">Aldo_ket_red domain-containing protein</fullName>
    </submittedName>
</protein>
<evidence type="ECO:0000313" key="2">
    <source>
        <dbReference type="WBParaSite" id="RSKR_0000520600.1"/>
    </source>
</evidence>
<organism evidence="1 2">
    <name type="scientific">Rhabditophanes sp. KR3021</name>
    <dbReference type="NCBI Taxonomy" id="114890"/>
    <lineage>
        <taxon>Eukaryota</taxon>
        <taxon>Metazoa</taxon>
        <taxon>Ecdysozoa</taxon>
        <taxon>Nematoda</taxon>
        <taxon>Chromadorea</taxon>
        <taxon>Rhabditida</taxon>
        <taxon>Tylenchina</taxon>
        <taxon>Panagrolaimomorpha</taxon>
        <taxon>Strongyloidoidea</taxon>
        <taxon>Alloionematidae</taxon>
        <taxon>Rhabditophanes</taxon>
    </lineage>
</organism>